<organism evidence="1 2">
    <name type="scientific">Novacetimonas hansenii</name>
    <name type="common">Komagataeibacter hansenii</name>
    <dbReference type="NCBI Taxonomy" id="436"/>
    <lineage>
        <taxon>Bacteria</taxon>
        <taxon>Pseudomonadati</taxon>
        <taxon>Pseudomonadota</taxon>
        <taxon>Alphaproteobacteria</taxon>
        <taxon>Acetobacterales</taxon>
        <taxon>Acetobacteraceae</taxon>
        <taxon>Novacetimonas</taxon>
    </lineage>
</organism>
<comment type="caution">
    <text evidence="1">The sequence shown here is derived from an EMBL/GenBank/DDBJ whole genome shotgun (WGS) entry which is preliminary data.</text>
</comment>
<dbReference type="Proteomes" id="UP000319478">
    <property type="component" value="Unassembled WGS sequence"/>
</dbReference>
<name>A0ABQ0SHI7_NOVHA</name>
<gene>
    <name evidence="1" type="ORF">GHA01_24470</name>
</gene>
<protein>
    <submittedName>
        <fullName evidence="1">Uncharacterized protein</fullName>
    </submittedName>
</protein>
<sequence length="62" mass="6490">MNVAEIIPLLEAAISDIPTLITIIENLISIYKSGTAPTADQWASLNALAASVHNAVQTDGTK</sequence>
<evidence type="ECO:0000313" key="1">
    <source>
        <dbReference type="EMBL" id="GEC64598.1"/>
    </source>
</evidence>
<proteinExistence type="predicted"/>
<evidence type="ECO:0000313" key="2">
    <source>
        <dbReference type="Proteomes" id="UP000319478"/>
    </source>
</evidence>
<keyword evidence="2" id="KW-1185">Reference proteome</keyword>
<reference evidence="1 2" key="1">
    <citation type="submission" date="2019-06" db="EMBL/GenBank/DDBJ databases">
        <title>Whole genome shotgun sequence of Komagataeibacter hansenii NBRC 14820.</title>
        <authorList>
            <person name="Hosoyama A."/>
            <person name="Uohara A."/>
            <person name="Ohji S."/>
            <person name="Ichikawa N."/>
        </authorList>
    </citation>
    <scope>NUCLEOTIDE SEQUENCE [LARGE SCALE GENOMIC DNA]</scope>
    <source>
        <strain evidence="1 2">NBRC 14820</strain>
    </source>
</reference>
<dbReference type="EMBL" id="BJNN01000127">
    <property type="protein sequence ID" value="GEC64598.1"/>
    <property type="molecule type" value="Genomic_DNA"/>
</dbReference>
<dbReference type="RefSeq" id="WP_141312929.1">
    <property type="nucleotide sequence ID" value="NZ_BJNN01000127.1"/>
</dbReference>
<accession>A0ABQ0SHI7</accession>